<name>A0A5C1A6F5_9BACT</name>
<keyword evidence="2" id="KW-1185">Reference proteome</keyword>
<dbReference type="EMBL" id="CP042425">
    <property type="protein sequence ID" value="QEL14751.1"/>
    <property type="molecule type" value="Genomic_DNA"/>
</dbReference>
<accession>A0A5C1A6F5</accession>
<gene>
    <name evidence="1" type="ORF">PX52LOC_01645</name>
</gene>
<evidence type="ECO:0000313" key="2">
    <source>
        <dbReference type="Proteomes" id="UP000324974"/>
    </source>
</evidence>
<dbReference type="Proteomes" id="UP000324974">
    <property type="component" value="Chromosome"/>
</dbReference>
<reference evidence="2" key="1">
    <citation type="submission" date="2019-08" db="EMBL/GenBank/DDBJ databases">
        <title>Limnoglobus roseus gen. nov., sp. nov., a novel freshwater planctomycete with a giant genome from the family Gemmataceae.</title>
        <authorList>
            <person name="Kulichevskaya I.S."/>
            <person name="Naumoff D.G."/>
            <person name="Miroshnikov K."/>
            <person name="Ivanova A."/>
            <person name="Philippov D.A."/>
            <person name="Hakobyan A."/>
            <person name="Rijpstra I.C."/>
            <person name="Sinninghe Damste J.S."/>
            <person name="Liesack W."/>
            <person name="Dedysh S.N."/>
        </authorList>
    </citation>
    <scope>NUCLEOTIDE SEQUENCE [LARGE SCALE GENOMIC DNA]</scope>
    <source>
        <strain evidence="2">PX52</strain>
    </source>
</reference>
<organism evidence="1 2">
    <name type="scientific">Limnoglobus roseus</name>
    <dbReference type="NCBI Taxonomy" id="2598579"/>
    <lineage>
        <taxon>Bacteria</taxon>
        <taxon>Pseudomonadati</taxon>
        <taxon>Planctomycetota</taxon>
        <taxon>Planctomycetia</taxon>
        <taxon>Gemmatales</taxon>
        <taxon>Gemmataceae</taxon>
        <taxon>Limnoglobus</taxon>
    </lineage>
</organism>
<dbReference type="KEGG" id="lrs:PX52LOC_01645"/>
<evidence type="ECO:0000313" key="1">
    <source>
        <dbReference type="EMBL" id="QEL14751.1"/>
    </source>
</evidence>
<protein>
    <submittedName>
        <fullName evidence="1">Uncharacterized protein</fullName>
    </submittedName>
</protein>
<dbReference type="AlphaFoldDB" id="A0A5C1A6F5"/>
<sequence>MNRSIVIHLKSSKPAARVEAAHPTENNNYVMPKGKPNPLTVAQQWLGSRLVLREAGHHSLDGQPAGLDVIMRATNAVLVANGFEQVVHSDRWRV</sequence>
<proteinExistence type="predicted"/>
<dbReference type="RefSeq" id="WP_149109619.1">
    <property type="nucleotide sequence ID" value="NZ_CP042425.1"/>
</dbReference>